<keyword evidence="3" id="KW-0813">Transport</keyword>
<dbReference type="PROSITE" id="PS00217">
    <property type="entry name" value="SUGAR_TRANSPORT_2"/>
    <property type="match status" value="1"/>
</dbReference>
<dbReference type="InterPro" id="IPR050360">
    <property type="entry name" value="MFS_Sugar_Transporters"/>
</dbReference>
<dbReference type="EMBL" id="ML734558">
    <property type="protein sequence ID" value="KAB8251716.1"/>
    <property type="molecule type" value="Genomic_DNA"/>
</dbReference>
<organism evidence="8">
    <name type="scientific">Aspergillus flavus</name>
    <dbReference type="NCBI Taxonomy" id="5059"/>
    <lineage>
        <taxon>Eukaryota</taxon>
        <taxon>Fungi</taxon>
        <taxon>Dikarya</taxon>
        <taxon>Ascomycota</taxon>
        <taxon>Pezizomycotina</taxon>
        <taxon>Eurotiomycetes</taxon>
        <taxon>Eurotiomycetidae</taxon>
        <taxon>Eurotiales</taxon>
        <taxon>Aspergillaceae</taxon>
        <taxon>Aspergillus</taxon>
        <taxon>Aspergillus subgen. Circumdati</taxon>
    </lineage>
</organism>
<dbReference type="PANTHER" id="PTHR48022:SF9">
    <property type="entry name" value="MAJOR FACILITATOR SUPERFAMILY (MFS) PROFILE DOMAIN-CONTAINING PROTEIN"/>
    <property type="match status" value="1"/>
</dbReference>
<dbReference type="InterPro" id="IPR005828">
    <property type="entry name" value="MFS_sugar_transport-like"/>
</dbReference>
<protein>
    <submittedName>
        <fullName evidence="8">Major facilitator superfamily domain-containing protein</fullName>
    </submittedName>
</protein>
<comment type="subcellular location">
    <subcellularLocation>
        <location evidence="1">Membrane</location>
        <topology evidence="1">Multi-pass membrane protein</topology>
    </subcellularLocation>
</comment>
<feature type="transmembrane region" description="Helical" evidence="7">
    <location>
        <begin position="44"/>
        <end position="64"/>
    </location>
</feature>
<gene>
    <name evidence="8" type="ORF">BDV35DRAFT_406923</name>
</gene>
<name>A0A5N6HB38_ASPFL</name>
<feature type="transmembrane region" description="Helical" evidence="7">
    <location>
        <begin position="197"/>
        <end position="222"/>
    </location>
</feature>
<dbReference type="PANTHER" id="PTHR48022">
    <property type="entry name" value="PLASTIDIC GLUCOSE TRANSPORTER 4"/>
    <property type="match status" value="1"/>
</dbReference>
<dbReference type="VEuPathDB" id="FungiDB:F9C07_1508100"/>
<sequence>MGEPYSPERGGFVPSFTGGAILDALSISFLADRFGGVVNVAMMIDGRLIAGFSIGLLSAIAPMYCSEIATAENRGKLSDLGSSCCQGILRRPSLPMAISTFLSSVPGVVMRSAIWLSAESPRWLVEKEPYEKTKVVRERLHGNCLNGDFIQLEFRETIDTIKAEKQVAVSSWKEMIPRACWRRRLTLGMCAQAFGQLFGITIIGISGSLSIVYCVVGLWLLGPIKPLVVSSSDMADAFLVNSVLSKLYVLADNPSSNSNALRAMVAMNFIFSLFFTMIGIISWVYPADIFPVEIRARGNCLSMVINWSLNLVFSLSAPIALEFLGFGFFFFAWNLVAAVCYILFFPESRNRTPEQMAKLFGNK</sequence>
<comment type="similarity">
    <text evidence="2">Belongs to the major facilitator superfamily. Sugar transporter (TC 2.A.1.1) family.</text>
</comment>
<feature type="transmembrane region" description="Helical" evidence="7">
    <location>
        <begin position="298"/>
        <end position="317"/>
    </location>
</feature>
<accession>A0A5N6HB38</accession>
<feature type="transmembrane region" description="Helical" evidence="7">
    <location>
        <begin position="12"/>
        <end position="32"/>
    </location>
</feature>
<dbReference type="SUPFAM" id="SSF103473">
    <property type="entry name" value="MFS general substrate transporter"/>
    <property type="match status" value="1"/>
</dbReference>
<keyword evidence="4 7" id="KW-0812">Transmembrane</keyword>
<dbReference type="AlphaFoldDB" id="A0A5N6HB38"/>
<evidence type="ECO:0000256" key="1">
    <source>
        <dbReference type="ARBA" id="ARBA00004141"/>
    </source>
</evidence>
<evidence type="ECO:0000313" key="8">
    <source>
        <dbReference type="EMBL" id="KAB8251716.1"/>
    </source>
</evidence>
<proteinExistence type="inferred from homology"/>
<dbReference type="Proteomes" id="UP000325434">
    <property type="component" value="Unassembled WGS sequence"/>
</dbReference>
<dbReference type="InterPro" id="IPR003663">
    <property type="entry name" value="Sugar/inositol_transpt"/>
</dbReference>
<evidence type="ECO:0000256" key="5">
    <source>
        <dbReference type="ARBA" id="ARBA00022989"/>
    </source>
</evidence>
<dbReference type="InterPro" id="IPR036259">
    <property type="entry name" value="MFS_trans_sf"/>
</dbReference>
<dbReference type="PRINTS" id="PR00171">
    <property type="entry name" value="SUGRTRNSPORT"/>
</dbReference>
<evidence type="ECO:0000256" key="3">
    <source>
        <dbReference type="ARBA" id="ARBA00022448"/>
    </source>
</evidence>
<dbReference type="GO" id="GO:0005351">
    <property type="term" value="F:carbohydrate:proton symporter activity"/>
    <property type="evidence" value="ECO:0007669"/>
    <property type="project" value="TreeGrafter"/>
</dbReference>
<evidence type="ECO:0000256" key="6">
    <source>
        <dbReference type="ARBA" id="ARBA00023136"/>
    </source>
</evidence>
<dbReference type="Pfam" id="PF00083">
    <property type="entry name" value="Sugar_tr"/>
    <property type="match status" value="2"/>
</dbReference>
<evidence type="ECO:0000256" key="2">
    <source>
        <dbReference type="ARBA" id="ARBA00010992"/>
    </source>
</evidence>
<dbReference type="GO" id="GO:0016020">
    <property type="term" value="C:membrane"/>
    <property type="evidence" value="ECO:0007669"/>
    <property type="project" value="UniProtKB-SubCell"/>
</dbReference>
<evidence type="ECO:0000256" key="4">
    <source>
        <dbReference type="ARBA" id="ARBA00022692"/>
    </source>
</evidence>
<feature type="transmembrane region" description="Helical" evidence="7">
    <location>
        <begin position="323"/>
        <end position="344"/>
    </location>
</feature>
<dbReference type="InterPro" id="IPR005829">
    <property type="entry name" value="Sugar_transporter_CS"/>
</dbReference>
<dbReference type="Gene3D" id="1.20.1250.20">
    <property type="entry name" value="MFS general substrate transporter like domains"/>
    <property type="match status" value="1"/>
</dbReference>
<keyword evidence="5 7" id="KW-1133">Transmembrane helix</keyword>
<reference evidence="8" key="1">
    <citation type="submission" date="2019-04" db="EMBL/GenBank/DDBJ databases">
        <title>Friends and foes A comparative genomics study of 23 Aspergillus species from section Flavi.</title>
        <authorList>
            <consortium name="DOE Joint Genome Institute"/>
            <person name="Kjaerbolling I."/>
            <person name="Vesth T."/>
            <person name="Frisvad J.C."/>
            <person name="Nybo J.L."/>
            <person name="Theobald S."/>
            <person name="Kildgaard S."/>
            <person name="Isbrandt T."/>
            <person name="Kuo A."/>
            <person name="Sato A."/>
            <person name="Lyhne E.K."/>
            <person name="Kogle M.E."/>
            <person name="Wiebenga A."/>
            <person name="Kun R.S."/>
            <person name="Lubbers R.J."/>
            <person name="Makela M.R."/>
            <person name="Barry K."/>
            <person name="Chovatia M."/>
            <person name="Clum A."/>
            <person name="Daum C."/>
            <person name="Haridas S."/>
            <person name="He G."/>
            <person name="LaButti K."/>
            <person name="Lipzen A."/>
            <person name="Mondo S."/>
            <person name="Riley R."/>
            <person name="Salamov A."/>
            <person name="Simmons B.A."/>
            <person name="Magnuson J.K."/>
            <person name="Henrissat B."/>
            <person name="Mortensen U.H."/>
            <person name="Larsen T.O."/>
            <person name="Devries R.P."/>
            <person name="Grigoriev I.V."/>
            <person name="Machida M."/>
            <person name="Baker S.E."/>
            <person name="Andersen M.R."/>
        </authorList>
    </citation>
    <scope>NUCLEOTIDE SEQUENCE [LARGE SCALE GENOMIC DNA]</scope>
    <source>
        <strain evidence="8">CBS 121.62</strain>
    </source>
</reference>
<keyword evidence="6 7" id="KW-0472">Membrane</keyword>
<dbReference type="VEuPathDB" id="FungiDB:AFLA_002095"/>
<feature type="transmembrane region" description="Helical" evidence="7">
    <location>
        <begin position="263"/>
        <end position="286"/>
    </location>
</feature>
<evidence type="ECO:0000256" key="7">
    <source>
        <dbReference type="SAM" id="Phobius"/>
    </source>
</evidence>